<accession>A0ACA9KXT9</accession>
<organism evidence="1 2">
    <name type="scientific">Acaulospora colombiana</name>
    <dbReference type="NCBI Taxonomy" id="27376"/>
    <lineage>
        <taxon>Eukaryota</taxon>
        <taxon>Fungi</taxon>
        <taxon>Fungi incertae sedis</taxon>
        <taxon>Mucoromycota</taxon>
        <taxon>Glomeromycotina</taxon>
        <taxon>Glomeromycetes</taxon>
        <taxon>Diversisporales</taxon>
        <taxon>Acaulosporaceae</taxon>
        <taxon>Acaulospora</taxon>
    </lineage>
</organism>
<gene>
    <name evidence="1" type="ORF">ACOLOM_LOCUS2747</name>
</gene>
<evidence type="ECO:0000313" key="1">
    <source>
        <dbReference type="EMBL" id="CAG8499822.1"/>
    </source>
</evidence>
<keyword evidence="2" id="KW-1185">Reference proteome</keyword>
<proteinExistence type="predicted"/>
<sequence length="1375" mass="157931">MTFEVETTQPDKLQITVYETSLDQSDIFRLQEDETYIPKPIFSSSGGNVGISFHVDPERYDLRKTKRTEIFFDKAQKLASNIESNAPKHFKILNNEECCMFAINEPKGLLGIYNTRTGVLNVFAFDEEKENLFHRNNDVQILQWYNNMIPDIRHFFFIKDTEEICFVEAGGRARLYNLVTGQFRPSVGQIPENASVILSTPDGACIVAFVRESIQEKCDKSIENDADVFDNFNHDFNKFTVDDSILEESEKDAETKERKPLGQVKLASSILNKDYSLIQGKRTHFERDVSTGENIVLMGERYCIMEILSDTMLKIAGTFQPDPQCEWMDYRIEPPTKLNGYIDAYKLMFEKYPIDGCIEAEQARPLSLRILLDISREDEIEKYQEKFEKYISDMFEELKRATKKPTLTLKKFATTVELFDDFDADNFKSQRKKSREFQFGEWIIQLSCLIPIQIAVARNNQFHPLQDGMLSTELDQFDITDDYGHHVDSIAQSISFGWYEGIFKYFGSRKVKVVSSMGEQSCGKSYMLNHLVGTTFDGSAMNQFSVNRDMSSMFQRFQDGALLLNDQKLFQASFGTKIIEQFFITIVFEYLANYKNDSIIIKDVPPNDKEDIVREFTLKFNSLVAKEARYENARTFLQNTKVIMAKLRICDWGSLDENLVQIRISTLRRVLQTAVSLGVEQKEPVKEPLINRETGLEIEDPALQASEVFEDYRGSTQLPVDSDILLFEENPDFLRLSRDLLVYFEENIQSRKDSADDSEWFSKLEKYFKYIIERRVFRLHEWFTQNTSKFSQDNSEIVIGRYALEQEIRSAICAVKTVAFTTSVTARKNVPKRLATRTVFIYVNQFDIIVAPLAPYQRSLRRDSINAQTNASFRAKKSMKLTAARTIRAQFRVPFLAAKEGVSLMITSMLHQRFTNEHQCQELCEHPGVCKVQTEPKKNEQTYKGLSGASFTFIKYTQVSEKLQCSRKIPAYSFKHDGKHCHNEDGVHFCDTQCTLEYGHVQTLHETSHGNMVQTEFTAENDEFEYGGHKLKIGDQGTFVLCNLHCKELGRHRHIDYCQNEEICKLNSNQSTDLQHINGRVHPNPDNPKDFISHHFFWEHPYTAQEQQEFTKCDHECPDENHKKASNPLNAMPSKSYCELKLFHAPSDPSLPPPNGCGYISLDGHHFNCENPATREAAFHIVFVLDRSGSMYDTDKRPLQNTPIYNQLVRSHNNRLGAVYNAVYSFIDTRISTFRSNNSFSYNASLTPKDTVSLILFDHEAHVEIEHAPLVDPNQFLSNMLRNTARGGTNFDLAIQKAGFVIDNHFDPTNSTINSTSLEVMAEIAKSYHPKSSASGALKCQFTRAIDEVKLVNHFTGVAESLREHKPALLKKSSV</sequence>
<dbReference type="EMBL" id="CAJVPT010003743">
    <property type="protein sequence ID" value="CAG8499822.1"/>
    <property type="molecule type" value="Genomic_DNA"/>
</dbReference>
<evidence type="ECO:0000313" key="2">
    <source>
        <dbReference type="Proteomes" id="UP000789525"/>
    </source>
</evidence>
<protein>
    <submittedName>
        <fullName evidence="1">1587_t:CDS:1</fullName>
    </submittedName>
</protein>
<comment type="caution">
    <text evidence="1">The sequence shown here is derived from an EMBL/GenBank/DDBJ whole genome shotgun (WGS) entry which is preliminary data.</text>
</comment>
<dbReference type="Proteomes" id="UP000789525">
    <property type="component" value="Unassembled WGS sequence"/>
</dbReference>
<name>A0ACA9KXT9_9GLOM</name>
<reference evidence="1" key="1">
    <citation type="submission" date="2021-06" db="EMBL/GenBank/DDBJ databases">
        <authorList>
            <person name="Kallberg Y."/>
            <person name="Tangrot J."/>
            <person name="Rosling A."/>
        </authorList>
    </citation>
    <scope>NUCLEOTIDE SEQUENCE</scope>
    <source>
        <strain evidence="1">CL356</strain>
    </source>
</reference>